<name>A0AAN8SD81_POLSC</name>
<accession>A0AAN8SD81</accession>
<reference evidence="1 2" key="1">
    <citation type="submission" date="2023-10" db="EMBL/GenBank/DDBJ databases">
        <title>Genomes of two closely related lineages of the louse Polyplax serrata with different host specificities.</title>
        <authorList>
            <person name="Martinu J."/>
            <person name="Tarabai H."/>
            <person name="Stefka J."/>
            <person name="Hypsa V."/>
        </authorList>
    </citation>
    <scope>NUCLEOTIDE SEQUENCE [LARGE SCALE GENOMIC DNA]</scope>
    <source>
        <strain evidence="1">HR10_N</strain>
    </source>
</reference>
<dbReference type="EMBL" id="JAWJWE010000001">
    <property type="protein sequence ID" value="KAK6644477.1"/>
    <property type="molecule type" value="Genomic_DNA"/>
</dbReference>
<gene>
    <name evidence="1" type="ORF">RUM43_000744</name>
</gene>
<proteinExistence type="predicted"/>
<dbReference type="AlphaFoldDB" id="A0AAN8SD81"/>
<protein>
    <submittedName>
        <fullName evidence="1">Uncharacterized protein</fullName>
    </submittedName>
</protein>
<comment type="caution">
    <text evidence="1">The sequence shown here is derived from an EMBL/GenBank/DDBJ whole genome shotgun (WGS) entry which is preliminary data.</text>
</comment>
<sequence length="116" mass="13069">MAVARVPSPPPQEGNTPVAESWCYTQDPSCEKYCSSIYTNGSPGKQKLVFLLYAKNANEEDYLSAVHLNRSIRAFQKASKSSGCEMKYPDVRETACRSWHVATKYRMELERSSAHT</sequence>
<evidence type="ECO:0000313" key="2">
    <source>
        <dbReference type="Proteomes" id="UP001372834"/>
    </source>
</evidence>
<evidence type="ECO:0000313" key="1">
    <source>
        <dbReference type="EMBL" id="KAK6644477.1"/>
    </source>
</evidence>
<dbReference type="Proteomes" id="UP001372834">
    <property type="component" value="Unassembled WGS sequence"/>
</dbReference>
<organism evidence="1 2">
    <name type="scientific">Polyplax serrata</name>
    <name type="common">Common mouse louse</name>
    <dbReference type="NCBI Taxonomy" id="468196"/>
    <lineage>
        <taxon>Eukaryota</taxon>
        <taxon>Metazoa</taxon>
        <taxon>Ecdysozoa</taxon>
        <taxon>Arthropoda</taxon>
        <taxon>Hexapoda</taxon>
        <taxon>Insecta</taxon>
        <taxon>Pterygota</taxon>
        <taxon>Neoptera</taxon>
        <taxon>Paraneoptera</taxon>
        <taxon>Psocodea</taxon>
        <taxon>Troctomorpha</taxon>
        <taxon>Phthiraptera</taxon>
        <taxon>Anoplura</taxon>
        <taxon>Polyplacidae</taxon>
        <taxon>Polyplax</taxon>
    </lineage>
</organism>